<keyword evidence="5" id="KW-1185">Reference proteome</keyword>
<feature type="domain" description="Outer membrane protein assembly factor BamE" evidence="3">
    <location>
        <begin position="45"/>
        <end position="120"/>
    </location>
</feature>
<evidence type="ECO:0000256" key="1">
    <source>
        <dbReference type="ARBA" id="ARBA00022729"/>
    </source>
</evidence>
<dbReference type="InterPro" id="IPR007450">
    <property type="entry name" value="BamE_dom"/>
</dbReference>
<dbReference type="EMBL" id="JAANHS010000005">
    <property type="protein sequence ID" value="NHB76843.1"/>
    <property type="molecule type" value="Genomic_DNA"/>
</dbReference>
<dbReference type="Gene3D" id="3.30.1450.10">
    <property type="match status" value="1"/>
</dbReference>
<comment type="caution">
    <text evidence="4">The sequence shown here is derived from an EMBL/GenBank/DDBJ whole genome shotgun (WGS) entry which is preliminary data.</text>
</comment>
<dbReference type="InterPro" id="IPR037873">
    <property type="entry name" value="BamE-like"/>
</dbReference>
<reference evidence="4 5" key="1">
    <citation type="journal article" date="2022" name="Microorganisms">
        <title>Genome Sequence and Characterization of a Xanthorhodopsin-Containing, Aerobic Anoxygenic Phototrophic Rhodobacter Species, Isolated from Mesophilic Conditions at Yellowstone National Park.</title>
        <authorList>
            <person name="Kyndt J.A."/>
            <person name="Robertson S."/>
            <person name="Shoffstall I.B."/>
            <person name="Ramaley R.F."/>
            <person name="Meyer T.E."/>
        </authorList>
    </citation>
    <scope>NUCLEOTIDE SEQUENCE [LARGE SCALE GENOMIC DNA]</scope>
    <source>
        <strain evidence="4 5">M37P</strain>
    </source>
</reference>
<evidence type="ECO:0000313" key="5">
    <source>
        <dbReference type="Proteomes" id="UP001515660"/>
    </source>
</evidence>
<protein>
    <submittedName>
        <fullName evidence="4">Outer membrane protein assembly factor BamE</fullName>
    </submittedName>
</protein>
<dbReference type="Proteomes" id="UP001515660">
    <property type="component" value="Unassembled WGS sequence"/>
</dbReference>
<keyword evidence="2" id="KW-0472">Membrane</keyword>
<organism evidence="4 5">
    <name type="scientific">Rhodobacter calidifons</name>
    <dbReference type="NCBI Taxonomy" id="2715277"/>
    <lineage>
        <taxon>Bacteria</taxon>
        <taxon>Pseudomonadati</taxon>
        <taxon>Pseudomonadota</taxon>
        <taxon>Alphaproteobacteria</taxon>
        <taxon>Rhodobacterales</taxon>
        <taxon>Rhodobacter group</taxon>
        <taxon>Rhodobacter</taxon>
    </lineage>
</organism>
<evidence type="ECO:0000313" key="4">
    <source>
        <dbReference type="EMBL" id="NHB76843.1"/>
    </source>
</evidence>
<keyword evidence="1" id="KW-0732">Signal</keyword>
<accession>A0ABX0G7K4</accession>
<proteinExistence type="predicted"/>
<name>A0ABX0G7K4_9RHOB</name>
<sequence>MRAGMADFRLARSVLAACHLARRQGLVLILTAVVAACSPIYRNHGYVPSDQDLAQVEIGRDTRETVGEKIGRPSTSGLLNDVGWFYVQSRFKTVGPREPQEIDRQVVAVTFTDKGVVENIARYGLEDGRVVELSRRVTQPNVKGLSFIQQLLGSFGRIQASDVLAR</sequence>
<evidence type="ECO:0000256" key="2">
    <source>
        <dbReference type="ARBA" id="ARBA00023136"/>
    </source>
</evidence>
<gene>
    <name evidence="4" type="ORF">G8O29_08830</name>
</gene>
<evidence type="ECO:0000259" key="3">
    <source>
        <dbReference type="Pfam" id="PF04355"/>
    </source>
</evidence>
<dbReference type="Pfam" id="PF04355">
    <property type="entry name" value="BamE"/>
    <property type="match status" value="1"/>
</dbReference>